<proteinExistence type="predicted"/>
<accession>A0A873WYL3</accession>
<reference evidence="2" key="2">
    <citation type="submission" date="2020-08" db="EMBL/GenBank/DDBJ databases">
        <authorList>
            <person name="Russell S.R."/>
            <person name="Jackson C."/>
            <person name="Reyes-Prieto A."/>
        </authorList>
    </citation>
    <scope>NUCLEOTIDE SEQUENCE</scope>
    <source>
        <strain evidence="2">NIES-764</strain>
    </source>
</reference>
<dbReference type="AlphaFoldDB" id="A0A873WYL3"/>
<reference evidence="2" key="1">
    <citation type="journal article" date="2020" name="J. Eukaryot. Microbiol.">
        <title>High Sequence Divergence but Limited Architectural Rearrangements in Organelle Genomes of Cyanophora (Glaucophyta) Species.</title>
        <authorList>
            <person name="Russell S."/>
            <person name="Jackson C."/>
            <person name="Reyes-Prieto A."/>
        </authorList>
    </citation>
    <scope>NUCLEOTIDE SEQUENCE</scope>
    <source>
        <strain evidence="2">NIES-764</strain>
    </source>
</reference>
<evidence type="ECO:0000313" key="2">
    <source>
        <dbReference type="EMBL" id="QPB15071.1"/>
    </source>
</evidence>
<organism evidence="2">
    <name type="scientific">Cyanophora sudae</name>
    <dbReference type="NCBI Taxonomy" id="1522369"/>
    <lineage>
        <taxon>Eukaryota</taxon>
        <taxon>Glaucocystophyceae</taxon>
        <taxon>Cyanophorales</taxon>
        <taxon>Cyanophoraceae</taxon>
        <taxon>Cyanophora</taxon>
    </lineage>
</organism>
<feature type="transmembrane region" description="Helical" evidence="1">
    <location>
        <begin position="33"/>
        <end position="52"/>
    </location>
</feature>
<name>A0A873WYL3_9EUKA</name>
<evidence type="ECO:0000256" key="1">
    <source>
        <dbReference type="SAM" id="Phobius"/>
    </source>
</evidence>
<sequence length="124" mass="15108">MSLKNFFFIFFYLIIFQIFIFISLMCLLHKSPLCLSVVTCFIINLFYAFAYCEKENIILFYKKGLYLYNNRHGYNFVLYTKQYYSFSAILLDIFSKMINYVRIIFLFILFFSVCCYVGYNYNLF</sequence>
<gene>
    <name evidence="2" type="primary">orf5</name>
</gene>
<dbReference type="GeneID" id="63648364"/>
<dbReference type="RefSeq" id="YP_010041723.1">
    <property type="nucleotide sequence ID" value="NC_054208.1"/>
</dbReference>
<keyword evidence="2" id="KW-0496">Mitochondrion</keyword>
<keyword evidence="1" id="KW-0812">Transmembrane</keyword>
<protein>
    <submittedName>
        <fullName evidence="2">Uncharacterized protein</fullName>
    </submittedName>
</protein>
<dbReference type="EMBL" id="MT919637">
    <property type="protein sequence ID" value="QPB15071.1"/>
    <property type="molecule type" value="Genomic_DNA"/>
</dbReference>
<feature type="transmembrane region" description="Helical" evidence="1">
    <location>
        <begin position="100"/>
        <end position="119"/>
    </location>
</feature>
<keyword evidence="1" id="KW-0472">Membrane</keyword>
<geneLocation type="mitochondrion" evidence="2"/>
<feature type="transmembrane region" description="Helical" evidence="1">
    <location>
        <begin position="72"/>
        <end position="93"/>
    </location>
</feature>
<feature type="transmembrane region" description="Helical" evidence="1">
    <location>
        <begin position="6"/>
        <end position="28"/>
    </location>
</feature>
<keyword evidence="1" id="KW-1133">Transmembrane helix</keyword>